<feature type="domain" description="ResB-like" evidence="7">
    <location>
        <begin position="11"/>
        <end position="486"/>
    </location>
</feature>
<evidence type="ECO:0000313" key="9">
    <source>
        <dbReference type="Proteomes" id="UP000252355"/>
    </source>
</evidence>
<protein>
    <submittedName>
        <fullName evidence="8">Cytochrome c-type biogenesis protein Ccs1/ResB</fullName>
    </submittedName>
</protein>
<gene>
    <name evidence="8" type="ORF">OZSIB_4080</name>
</gene>
<evidence type="ECO:0000256" key="1">
    <source>
        <dbReference type="ARBA" id="ARBA00004141"/>
    </source>
</evidence>
<name>A0A367ZNA1_9BACT</name>
<comment type="subcellular location">
    <subcellularLocation>
        <location evidence="1">Membrane</location>
        <topology evidence="1">Multi-pass membrane protein</topology>
    </subcellularLocation>
</comment>
<keyword evidence="5 6" id="KW-0472">Membrane</keyword>
<dbReference type="EMBL" id="QOQW01000011">
    <property type="protein sequence ID" value="RCK79608.1"/>
    <property type="molecule type" value="Genomic_DNA"/>
</dbReference>
<evidence type="ECO:0000313" key="8">
    <source>
        <dbReference type="EMBL" id="RCK79608.1"/>
    </source>
</evidence>
<dbReference type="GO" id="GO:0016020">
    <property type="term" value="C:membrane"/>
    <property type="evidence" value="ECO:0007669"/>
    <property type="project" value="UniProtKB-SubCell"/>
</dbReference>
<dbReference type="GO" id="GO:0017004">
    <property type="term" value="P:cytochrome complex assembly"/>
    <property type="evidence" value="ECO:0007669"/>
    <property type="project" value="UniProtKB-KW"/>
</dbReference>
<proteinExistence type="predicted"/>
<evidence type="ECO:0000259" key="7">
    <source>
        <dbReference type="Pfam" id="PF05140"/>
    </source>
</evidence>
<feature type="transmembrane region" description="Helical" evidence="6">
    <location>
        <begin position="433"/>
        <end position="454"/>
    </location>
</feature>
<evidence type="ECO:0000256" key="6">
    <source>
        <dbReference type="SAM" id="Phobius"/>
    </source>
</evidence>
<dbReference type="Proteomes" id="UP000252355">
    <property type="component" value="Unassembled WGS sequence"/>
</dbReference>
<dbReference type="Pfam" id="PF05140">
    <property type="entry name" value="ResB"/>
    <property type="match status" value="1"/>
</dbReference>
<dbReference type="AlphaFoldDB" id="A0A367ZNA1"/>
<comment type="caution">
    <text evidence="8">The sequence shown here is derived from an EMBL/GenBank/DDBJ whole genome shotgun (WGS) entry which is preliminary data.</text>
</comment>
<dbReference type="InterPro" id="IPR007816">
    <property type="entry name" value="ResB-like_domain"/>
</dbReference>
<evidence type="ECO:0000256" key="3">
    <source>
        <dbReference type="ARBA" id="ARBA00022748"/>
    </source>
</evidence>
<evidence type="ECO:0000256" key="5">
    <source>
        <dbReference type="ARBA" id="ARBA00023136"/>
    </source>
</evidence>
<dbReference type="InterPro" id="IPR023494">
    <property type="entry name" value="Cyt_c_bgen_Ccs1/CcsB/ResB"/>
</dbReference>
<evidence type="ECO:0000256" key="4">
    <source>
        <dbReference type="ARBA" id="ARBA00022989"/>
    </source>
</evidence>
<keyword evidence="3" id="KW-0201">Cytochrome c-type biogenesis</keyword>
<keyword evidence="4 6" id="KW-1133">Transmembrane helix</keyword>
<keyword evidence="2 6" id="KW-0812">Transmembrane</keyword>
<evidence type="ECO:0000256" key="2">
    <source>
        <dbReference type="ARBA" id="ARBA00022692"/>
    </source>
</evidence>
<sequence>MRALRKFLVSLKTAIFLIALLSLLAVIGTLLPQGQEAVFYQTNLPRAAPWILALGLDDLYHGWLFLGVLGLLALSTLACTLTRIQVTRRRFSHRLATATPGEIASLPVGRRLDQEQTRRFTGFGTPARTADDGSVLHLRVTGRAALLGSPLLHLGFLLILVGGLGSHLFGVEMGLTGGTGDRVAVPPVEAIRAAMQADRLRRQARTLQQLNPHDPRLNDLQARIEHLEAIYHRGLASPAFHLRFVDLWVDHYEGTATGAPPMVKSWNTRVEVDTPEGPASGAVLRVNQPFSYGGFTFYQADWSRKYRTVDLLVQSNPNATQPAELGSEPVRLRLTVGEPYQPDWSSTTFLLLDFLPDFKIMGSQFVSVSDELRNPAARIVGHAPDGSLVGRAWAFSSQMSEMGHFFSSLPYRFVVEDAQPTFQSGLQVCHDPFVPVVWIGCFIMVAGLGLAFYLPYFEEWVVHRPNGVVLIALAGNRPAATLRQRLDALLQEVTGEPRS</sequence>
<organism evidence="8 9">
    <name type="scientific">Candidatus Ozemobacter sibiricus</name>
    <dbReference type="NCBI Taxonomy" id="2268124"/>
    <lineage>
        <taxon>Bacteria</taxon>
        <taxon>Candidatus Ozemobacteria</taxon>
        <taxon>Candidatus Ozemobacterales</taxon>
        <taxon>Candidatus Ozemobacteraceae</taxon>
        <taxon>Candidatus Ozemobacter</taxon>
    </lineage>
</organism>
<dbReference type="PANTHER" id="PTHR31566:SF0">
    <property type="entry name" value="CYTOCHROME C BIOGENESIS PROTEIN CCS1, CHLOROPLASTIC"/>
    <property type="match status" value="1"/>
</dbReference>
<feature type="transmembrane region" description="Helical" evidence="6">
    <location>
        <begin position="61"/>
        <end position="84"/>
    </location>
</feature>
<dbReference type="PANTHER" id="PTHR31566">
    <property type="entry name" value="CYTOCHROME C BIOGENESIS PROTEIN CCS1, CHLOROPLASTIC"/>
    <property type="match status" value="1"/>
</dbReference>
<reference evidence="8 9" key="1">
    <citation type="submission" date="2018-05" db="EMBL/GenBank/DDBJ databases">
        <title>A metagenomic window into the 2 km-deep terrestrial subsurface aquifer revealed taxonomically and functionally diverse microbial community comprising novel uncultured bacterial lineages.</title>
        <authorList>
            <person name="Kadnikov V.V."/>
            <person name="Mardanov A.V."/>
            <person name="Beletsky A.V."/>
            <person name="Banks D."/>
            <person name="Pimenov N.V."/>
            <person name="Frank Y.A."/>
            <person name="Karnachuk O.V."/>
            <person name="Ravin N.V."/>
        </authorList>
    </citation>
    <scope>NUCLEOTIDE SEQUENCE [LARGE SCALE GENOMIC DNA]</scope>
    <source>
        <strain evidence="8">BY5</strain>
    </source>
</reference>
<feature type="transmembrane region" description="Helical" evidence="6">
    <location>
        <begin position="144"/>
        <end position="165"/>
    </location>
</feature>
<accession>A0A367ZNA1</accession>